<evidence type="ECO:0000256" key="1">
    <source>
        <dbReference type="SAM" id="MobiDB-lite"/>
    </source>
</evidence>
<organism evidence="2">
    <name type="scientific">Tanacetum cinerariifolium</name>
    <name type="common">Dalmatian daisy</name>
    <name type="synonym">Chrysanthemum cinerariifolium</name>
    <dbReference type="NCBI Taxonomy" id="118510"/>
    <lineage>
        <taxon>Eukaryota</taxon>
        <taxon>Viridiplantae</taxon>
        <taxon>Streptophyta</taxon>
        <taxon>Embryophyta</taxon>
        <taxon>Tracheophyta</taxon>
        <taxon>Spermatophyta</taxon>
        <taxon>Magnoliopsida</taxon>
        <taxon>eudicotyledons</taxon>
        <taxon>Gunneridae</taxon>
        <taxon>Pentapetalae</taxon>
        <taxon>asterids</taxon>
        <taxon>campanulids</taxon>
        <taxon>Asterales</taxon>
        <taxon>Asteraceae</taxon>
        <taxon>Asteroideae</taxon>
        <taxon>Anthemideae</taxon>
        <taxon>Anthemidinae</taxon>
        <taxon>Tanacetum</taxon>
    </lineage>
</organism>
<evidence type="ECO:0000313" key="2">
    <source>
        <dbReference type="EMBL" id="GEU37952.1"/>
    </source>
</evidence>
<feature type="compositionally biased region" description="Polar residues" evidence="1">
    <location>
        <begin position="128"/>
        <end position="144"/>
    </location>
</feature>
<feature type="region of interest" description="Disordered" evidence="1">
    <location>
        <begin position="128"/>
        <end position="169"/>
    </location>
</feature>
<accession>A0A6L2JMS0</accession>
<protein>
    <submittedName>
        <fullName evidence="2">Uncharacterized protein</fullName>
    </submittedName>
</protein>
<comment type="caution">
    <text evidence="2">The sequence shown here is derived from an EMBL/GenBank/DDBJ whole genome shotgun (WGS) entry which is preliminary data.</text>
</comment>
<sequence length="209" mass="23780">MDFGSYEADECEQNNLAKQVCLSEGDIYDDPFLLRFYQKNDTPPRGNNKCKEKGEDGPEWVVRIKFEDELANFMLENKSHTQGIGEMLDQHRKEMHEQFSQNLFTIGKSKTSKPKALTFFITTRSGVSTQDPPFSTPSEPTPANTKGAAEKEGHEGAKLSITHNEEPAPRLSIFYQPSKSSNLPFLSRVKKQKKDDEDEHLLFTSNIFI</sequence>
<reference evidence="2" key="1">
    <citation type="journal article" date="2019" name="Sci. Rep.">
        <title>Draft genome of Tanacetum cinerariifolium, the natural source of mosquito coil.</title>
        <authorList>
            <person name="Yamashiro T."/>
            <person name="Shiraishi A."/>
            <person name="Satake H."/>
            <person name="Nakayama K."/>
        </authorList>
    </citation>
    <scope>NUCLEOTIDE SEQUENCE</scope>
</reference>
<proteinExistence type="predicted"/>
<dbReference type="AlphaFoldDB" id="A0A6L2JMS0"/>
<name>A0A6L2JMS0_TANCI</name>
<gene>
    <name evidence="2" type="ORF">Tci_009930</name>
</gene>
<feature type="compositionally biased region" description="Basic and acidic residues" evidence="1">
    <location>
        <begin position="148"/>
        <end position="168"/>
    </location>
</feature>
<dbReference type="EMBL" id="BKCJ010000994">
    <property type="protein sequence ID" value="GEU37952.1"/>
    <property type="molecule type" value="Genomic_DNA"/>
</dbReference>